<dbReference type="Pfam" id="PF08241">
    <property type="entry name" value="Methyltransf_11"/>
    <property type="match status" value="1"/>
</dbReference>
<proteinExistence type="predicted"/>
<protein>
    <recommendedName>
        <fullName evidence="1">Methyltransferase type 11 domain-containing protein</fullName>
    </recommendedName>
</protein>
<dbReference type="RefSeq" id="WP_251957386.1">
    <property type="nucleotide sequence ID" value="NZ_AP025732.1"/>
</dbReference>
<dbReference type="SUPFAM" id="SSF53335">
    <property type="entry name" value="S-adenosyl-L-methionine-dependent methyltransferases"/>
    <property type="match status" value="1"/>
</dbReference>
<dbReference type="InterPro" id="IPR013216">
    <property type="entry name" value="Methyltransf_11"/>
</dbReference>
<reference evidence="2" key="1">
    <citation type="submission" date="2022-04" db="EMBL/GenBank/DDBJ databases">
        <title>Complete genome sequence of a cyanobacterium, Nostoc sp. SO-36, isolated in Antarctica.</title>
        <authorList>
            <person name="Kanesaki Y."/>
            <person name="Effendi D."/>
            <person name="Sakamoto T."/>
            <person name="Ohtani S."/>
            <person name="Awai K."/>
        </authorList>
    </citation>
    <scope>NUCLEOTIDE SEQUENCE</scope>
    <source>
        <strain evidence="2">SO-36</strain>
    </source>
</reference>
<gene>
    <name evidence="2" type="ORF">ANSO36C_56390</name>
</gene>
<name>A0ABM7Z9G2_NOSCO</name>
<organism evidence="2 3">
    <name type="scientific">Nostoc cf. commune SO-36</name>
    <dbReference type="NCBI Taxonomy" id="449208"/>
    <lineage>
        <taxon>Bacteria</taxon>
        <taxon>Bacillati</taxon>
        <taxon>Cyanobacteriota</taxon>
        <taxon>Cyanophyceae</taxon>
        <taxon>Nostocales</taxon>
        <taxon>Nostocaceae</taxon>
        <taxon>Nostoc</taxon>
    </lineage>
</organism>
<dbReference type="Gene3D" id="3.40.50.150">
    <property type="entry name" value="Vaccinia Virus protein VP39"/>
    <property type="match status" value="1"/>
</dbReference>
<evidence type="ECO:0000313" key="3">
    <source>
        <dbReference type="Proteomes" id="UP001055453"/>
    </source>
</evidence>
<accession>A0ABM7Z9G2</accession>
<keyword evidence="3" id="KW-1185">Reference proteome</keyword>
<dbReference type="InterPro" id="IPR029063">
    <property type="entry name" value="SAM-dependent_MTases_sf"/>
</dbReference>
<evidence type="ECO:0000259" key="1">
    <source>
        <dbReference type="Pfam" id="PF08241"/>
    </source>
</evidence>
<dbReference type="EMBL" id="AP025732">
    <property type="protein sequence ID" value="BDI19837.1"/>
    <property type="molecule type" value="Genomic_DNA"/>
</dbReference>
<dbReference type="Proteomes" id="UP001055453">
    <property type="component" value="Chromosome"/>
</dbReference>
<evidence type="ECO:0000313" key="2">
    <source>
        <dbReference type="EMBL" id="BDI19837.1"/>
    </source>
</evidence>
<sequence>MIFSTTLYVFEAAFYFDTREKFFKEAARVLKPGGNLILSDIIFENIQYFGDWIVTPKNIVKDIDEYKHHYQQAGLQILEVVNVTDDCWENHYRYLKSWLLKELAAGDIDEEAYQLNVGAIDGLLNTSSIDYLLVSAKKPVKNI</sequence>
<feature type="domain" description="Methyltransferase type 11" evidence="1">
    <location>
        <begin position="8"/>
        <end position="38"/>
    </location>
</feature>